<dbReference type="RefSeq" id="WP_221498233.1">
    <property type="nucleotide sequence ID" value="NZ_BAABJP010000004.1"/>
</dbReference>
<protein>
    <recommendedName>
        <fullName evidence="4">Peptidase M4 family protein</fullName>
    </recommendedName>
</protein>
<feature type="region of interest" description="Disordered" evidence="1">
    <location>
        <begin position="72"/>
        <end position="97"/>
    </location>
</feature>
<comment type="caution">
    <text evidence="2">The sequence shown here is derived from an EMBL/GenBank/DDBJ whole genome shotgun (WGS) entry which is preliminary data.</text>
</comment>
<organism evidence="2 3">
    <name type="scientific">Pseudonocardia eucalypti</name>
    <dbReference type="NCBI Taxonomy" id="648755"/>
    <lineage>
        <taxon>Bacteria</taxon>
        <taxon>Bacillati</taxon>
        <taxon>Actinomycetota</taxon>
        <taxon>Actinomycetes</taxon>
        <taxon>Pseudonocardiales</taxon>
        <taxon>Pseudonocardiaceae</taxon>
        <taxon>Pseudonocardia</taxon>
    </lineage>
</organism>
<reference evidence="3" key="1">
    <citation type="journal article" date="2019" name="Int. J. Syst. Evol. Microbiol.">
        <title>The Global Catalogue of Microorganisms (GCM) 10K type strain sequencing project: providing services to taxonomists for standard genome sequencing and annotation.</title>
        <authorList>
            <consortium name="The Broad Institute Genomics Platform"/>
            <consortium name="The Broad Institute Genome Sequencing Center for Infectious Disease"/>
            <person name="Wu L."/>
            <person name="Ma J."/>
        </authorList>
    </citation>
    <scope>NUCLEOTIDE SEQUENCE [LARGE SCALE GENOMIC DNA]</scope>
    <source>
        <strain evidence="3">JCM 18303</strain>
    </source>
</reference>
<evidence type="ECO:0008006" key="4">
    <source>
        <dbReference type="Google" id="ProtNLM"/>
    </source>
</evidence>
<sequence length="455" mass="50556">MSQQLDAQLANVGTRFLIFPQPRFLTKDDGTPVFPEPEEVIVSVPPAEMQPGPADDRMFVVDAVEKLPYNRLTRPPYRGPARPPVSPGPDGHFTHLDPDSREFSAATMYATVRRVLDIFEDYFGHHLEWHFDATFSRLELIPLIEWDNAQSGFGFLEFGYGRTPGGTIDHTRPYCQNFDVLAHELGHSIVFSEVGVPSSPLDEGIDYGGMQESSGDLTAIVALLHFDSFVKHLLGTTKGNLLTVNGLDRVGELSDSRQIRVAFNSRRMSDVGPEPHERSLPLTGAIFDTMVEVFQQELVQNGLITADLRDRSTQLPGSVTDLRQIQADFEAAYQGQEKEFERALLNARDYLGRLLAVTWGSLSPDFLTYHDVLRALVRADRTVSGGANQAIIRACFAWREIAPSPDSVLLHQHTLQDCGLRTAQPVEDATRTIFVNGAGADRPRQVSSGKRKRSS</sequence>
<dbReference type="EMBL" id="BAABJP010000004">
    <property type="protein sequence ID" value="GAA5149315.1"/>
    <property type="molecule type" value="Genomic_DNA"/>
</dbReference>
<evidence type="ECO:0000313" key="3">
    <source>
        <dbReference type="Proteomes" id="UP001428817"/>
    </source>
</evidence>
<feature type="compositionally biased region" description="Pro residues" evidence="1">
    <location>
        <begin position="77"/>
        <end position="87"/>
    </location>
</feature>
<keyword evidence="3" id="KW-1185">Reference proteome</keyword>
<dbReference type="Proteomes" id="UP001428817">
    <property type="component" value="Unassembled WGS sequence"/>
</dbReference>
<name>A0ABP9PN48_9PSEU</name>
<gene>
    <name evidence="2" type="ORF">GCM10023321_12980</name>
</gene>
<dbReference type="SUPFAM" id="SSF55486">
    <property type="entry name" value="Metalloproteases ('zincins'), catalytic domain"/>
    <property type="match status" value="1"/>
</dbReference>
<evidence type="ECO:0000256" key="1">
    <source>
        <dbReference type="SAM" id="MobiDB-lite"/>
    </source>
</evidence>
<evidence type="ECO:0000313" key="2">
    <source>
        <dbReference type="EMBL" id="GAA5149315.1"/>
    </source>
</evidence>
<accession>A0ABP9PN48</accession>
<proteinExistence type="predicted"/>